<gene>
    <name evidence="1" type="ORF">Pla111_09120</name>
</gene>
<organism evidence="1 2">
    <name type="scientific">Botrimarina hoheduenensis</name>
    <dbReference type="NCBI Taxonomy" id="2528000"/>
    <lineage>
        <taxon>Bacteria</taxon>
        <taxon>Pseudomonadati</taxon>
        <taxon>Planctomycetota</taxon>
        <taxon>Planctomycetia</taxon>
        <taxon>Pirellulales</taxon>
        <taxon>Lacipirellulaceae</taxon>
        <taxon>Botrimarina</taxon>
    </lineage>
</organism>
<evidence type="ECO:0000313" key="2">
    <source>
        <dbReference type="Proteomes" id="UP000318995"/>
    </source>
</evidence>
<reference evidence="1 2" key="1">
    <citation type="submission" date="2019-02" db="EMBL/GenBank/DDBJ databases">
        <title>Deep-cultivation of Planctomycetes and their phenomic and genomic characterization uncovers novel biology.</title>
        <authorList>
            <person name="Wiegand S."/>
            <person name="Jogler M."/>
            <person name="Boedeker C."/>
            <person name="Pinto D."/>
            <person name="Vollmers J."/>
            <person name="Rivas-Marin E."/>
            <person name="Kohn T."/>
            <person name="Peeters S.H."/>
            <person name="Heuer A."/>
            <person name="Rast P."/>
            <person name="Oberbeckmann S."/>
            <person name="Bunk B."/>
            <person name="Jeske O."/>
            <person name="Meyerdierks A."/>
            <person name="Storesund J.E."/>
            <person name="Kallscheuer N."/>
            <person name="Luecker S."/>
            <person name="Lage O.M."/>
            <person name="Pohl T."/>
            <person name="Merkel B.J."/>
            <person name="Hornburger P."/>
            <person name="Mueller R.-W."/>
            <person name="Bruemmer F."/>
            <person name="Labrenz M."/>
            <person name="Spormann A.M."/>
            <person name="Op Den Camp H."/>
            <person name="Overmann J."/>
            <person name="Amann R."/>
            <person name="Jetten M.S.M."/>
            <person name="Mascher T."/>
            <person name="Medema M.H."/>
            <person name="Devos D.P."/>
            <person name="Kaster A.-K."/>
            <person name="Ovreas L."/>
            <person name="Rohde M."/>
            <person name="Galperin M.Y."/>
            <person name="Jogler C."/>
        </authorList>
    </citation>
    <scope>NUCLEOTIDE SEQUENCE [LARGE SCALE GENOMIC DNA]</scope>
    <source>
        <strain evidence="1 2">Pla111</strain>
    </source>
</reference>
<name>A0A5C5WB43_9BACT</name>
<keyword evidence="2" id="KW-1185">Reference proteome</keyword>
<comment type="caution">
    <text evidence="1">The sequence shown here is derived from an EMBL/GenBank/DDBJ whole genome shotgun (WGS) entry which is preliminary data.</text>
</comment>
<accession>A0A5C5WB43</accession>
<dbReference type="AlphaFoldDB" id="A0A5C5WB43"/>
<dbReference type="EMBL" id="SJPH01000002">
    <property type="protein sequence ID" value="TWT47299.1"/>
    <property type="molecule type" value="Genomic_DNA"/>
</dbReference>
<evidence type="ECO:0000313" key="1">
    <source>
        <dbReference type="EMBL" id="TWT47299.1"/>
    </source>
</evidence>
<protein>
    <submittedName>
        <fullName evidence="1">Uncharacterized protein</fullName>
    </submittedName>
</protein>
<dbReference type="Proteomes" id="UP000318995">
    <property type="component" value="Unassembled WGS sequence"/>
</dbReference>
<proteinExistence type="predicted"/>
<sequence>MTAQRLIATLLAGWTLLLVSGAPLPLAALTSRSTVPSTERFPCEKCPCGCGTAEHCWSQCCCHTLPQRLAWARREGVTPPAAALATAVRAGLDTSFWTGAASTRGVKACSAIVAPPCEAEAAPVRTCCSTKASRPSCCTAKLPAETQSMPAASARAKPAVSVIRALACQGLVELWLSLGVLIPPTPAEVITPDVSVEYVGPVSALFVVRLAESPDTPPPEGRV</sequence>